<reference evidence="3" key="2">
    <citation type="submission" date="2019-10" db="EMBL/GenBank/DDBJ databases">
        <title>Conservation and host-specific expression of non-tandemly repeated heterogenous ribosome RNA gene in arbuscular mycorrhizal fungi.</title>
        <authorList>
            <person name="Maeda T."/>
            <person name="Kobayashi Y."/>
            <person name="Nakagawa T."/>
            <person name="Ezawa T."/>
            <person name="Yamaguchi K."/>
            <person name="Bino T."/>
            <person name="Nishimoto Y."/>
            <person name="Shigenobu S."/>
            <person name="Kawaguchi M."/>
        </authorList>
    </citation>
    <scope>NUCLEOTIDE SEQUENCE</scope>
    <source>
        <strain evidence="3">HR1</strain>
    </source>
</reference>
<dbReference type="Proteomes" id="UP000615446">
    <property type="component" value="Unassembled WGS sequence"/>
</dbReference>
<evidence type="ECO:0000313" key="4">
    <source>
        <dbReference type="Proteomes" id="UP000247702"/>
    </source>
</evidence>
<organism evidence="2 4">
    <name type="scientific">Rhizophagus clarus</name>
    <dbReference type="NCBI Taxonomy" id="94130"/>
    <lineage>
        <taxon>Eukaryota</taxon>
        <taxon>Fungi</taxon>
        <taxon>Fungi incertae sedis</taxon>
        <taxon>Mucoromycota</taxon>
        <taxon>Glomeromycotina</taxon>
        <taxon>Glomeromycetes</taxon>
        <taxon>Glomerales</taxon>
        <taxon>Glomeraceae</taxon>
        <taxon>Rhizophagus</taxon>
    </lineage>
</organism>
<dbReference type="EMBL" id="BEXD01000852">
    <property type="protein sequence ID" value="GBB90631.1"/>
    <property type="molecule type" value="Genomic_DNA"/>
</dbReference>
<sequence length="131" mass="14855">MFKENKNPVTRDNPDTIASKRMSPELSNELVKMKKIKGTKNTNSQLTRSSSEAISPHFIHAKQLKPPINIEEFVKVINRLNNNNATTFKKVTPATADLFSVLDVGDITEEEDCYNTANKDITEKQYIQIET</sequence>
<comment type="caution">
    <text evidence="2">The sequence shown here is derived from an EMBL/GenBank/DDBJ whole genome shotgun (WGS) entry which is preliminary data.</text>
</comment>
<dbReference type="Proteomes" id="UP000247702">
    <property type="component" value="Unassembled WGS sequence"/>
</dbReference>
<dbReference type="EMBL" id="BLAL01000262">
    <property type="protein sequence ID" value="GES98196.1"/>
    <property type="molecule type" value="Genomic_DNA"/>
</dbReference>
<keyword evidence="4" id="KW-1185">Reference proteome</keyword>
<feature type="region of interest" description="Disordered" evidence="1">
    <location>
        <begin position="1"/>
        <end position="24"/>
    </location>
</feature>
<dbReference type="AlphaFoldDB" id="A0A2Z6R0Z8"/>
<evidence type="ECO:0000256" key="1">
    <source>
        <dbReference type="SAM" id="MobiDB-lite"/>
    </source>
</evidence>
<accession>A0A2Z6R0Z8</accession>
<dbReference type="OrthoDB" id="10519495at2759"/>
<reference evidence="2 4" key="1">
    <citation type="submission" date="2017-11" db="EMBL/GenBank/DDBJ databases">
        <title>The genome of Rhizophagus clarus HR1 reveals common genetic basis of auxotrophy among arbuscular mycorrhizal fungi.</title>
        <authorList>
            <person name="Kobayashi Y."/>
        </authorList>
    </citation>
    <scope>NUCLEOTIDE SEQUENCE [LARGE SCALE GENOMIC DNA]</scope>
    <source>
        <strain evidence="2 4">HR1</strain>
    </source>
</reference>
<evidence type="ECO:0000313" key="3">
    <source>
        <dbReference type="EMBL" id="GES98196.1"/>
    </source>
</evidence>
<proteinExistence type="predicted"/>
<gene>
    <name evidence="3" type="ORF">RCL2_002475600</name>
    <name evidence="2" type="ORF">RclHR1_17650001</name>
</gene>
<protein>
    <submittedName>
        <fullName evidence="2">Uncharacterized protein</fullName>
    </submittedName>
</protein>
<evidence type="ECO:0000313" key="2">
    <source>
        <dbReference type="EMBL" id="GBB90631.1"/>
    </source>
</evidence>
<name>A0A2Z6R0Z8_9GLOM</name>